<keyword evidence="3" id="KW-1185">Reference proteome</keyword>
<gene>
    <name evidence="2" type="ORF">L1I30_10895</name>
</gene>
<sequence length="530" mass="60050">MRINSRRYFWKIWMIFVFIIATIFFTVLDYAPFLHIDEFTIVDLGRTILNPRSDWSITWMISENHPAINVFYLGAVFQELTLQALGEYGPRISGIIGALVAATVLMAWLLKRRTPHKIVLILGLVFLLDPIFVQAYTVGRLDGWAMAFCFLSCLSLRQDIYRSFTGLRSKLFIVFAGIAAALAIFIWPSAALLYPLILMELFLVTKKYRLEGKNIKNTLRPSILFSFGALLAVILLTIPIASLLKSSLSSILDGILLNLHYGAANGVEQQSFLSSDGIITLLRILKFSPFLVILALTAAVIKRNSELIVAGILATMVIVLSLVYLNRVLYLIPYMILLVAAFYSNYYKLSWKSGASSFKIIGLILLLIWPISISIIGRTTLAVQIRNEDNRKLMHLAAKEMIGPGNYSVYLPGPEFYYAGRALGWKMYRPYAAFGDTLSSAMLKEMIPKLDYVIMPEWEEDKVFDSLLTKKGIVGNGWYALYEKQAQPQTVKTTNLHRLRNLFFIHPKAYGPYKLYARRKNTGLQIGQRD</sequence>
<feature type="transmembrane region" description="Helical" evidence="1">
    <location>
        <begin position="171"/>
        <end position="203"/>
    </location>
</feature>
<reference evidence="2" key="1">
    <citation type="submission" date="2022-01" db="EMBL/GenBank/DDBJ databases">
        <title>Gillisia lutea sp. nov., isolated from marine plastic residues from the Malvarosa beach (Valencia, Spain).</title>
        <authorList>
            <person name="Vidal-Verdu A."/>
            <person name="Molina-Menor E."/>
            <person name="Satari L."/>
            <person name="Pascual J."/>
            <person name="Pereto J."/>
            <person name="Porcar M."/>
        </authorList>
    </citation>
    <scope>NUCLEOTIDE SEQUENCE</scope>
    <source>
        <strain evidence="2">M10.2A</strain>
    </source>
</reference>
<feature type="transmembrane region" description="Helical" evidence="1">
    <location>
        <begin position="117"/>
        <end position="136"/>
    </location>
</feature>
<keyword evidence="1" id="KW-0472">Membrane</keyword>
<feature type="transmembrane region" description="Helical" evidence="1">
    <location>
        <begin position="360"/>
        <end position="377"/>
    </location>
</feature>
<protein>
    <recommendedName>
        <fullName evidence="4">Glycosyltransferase RgtA/B/C/D-like domain-containing protein</fullName>
    </recommendedName>
</protein>
<comment type="caution">
    <text evidence="2">The sequence shown here is derived from an EMBL/GenBank/DDBJ whole genome shotgun (WGS) entry which is preliminary data.</text>
</comment>
<evidence type="ECO:0000313" key="3">
    <source>
        <dbReference type="Proteomes" id="UP001179363"/>
    </source>
</evidence>
<evidence type="ECO:0000313" key="2">
    <source>
        <dbReference type="EMBL" id="MCF4102176.1"/>
    </source>
</evidence>
<feature type="transmembrane region" description="Helical" evidence="1">
    <location>
        <begin position="12"/>
        <end position="33"/>
    </location>
</feature>
<keyword evidence="1" id="KW-0812">Transmembrane</keyword>
<keyword evidence="1" id="KW-1133">Transmembrane helix</keyword>
<feature type="transmembrane region" description="Helical" evidence="1">
    <location>
        <begin position="307"/>
        <end position="325"/>
    </location>
</feature>
<proteinExistence type="predicted"/>
<evidence type="ECO:0008006" key="4">
    <source>
        <dbReference type="Google" id="ProtNLM"/>
    </source>
</evidence>
<feature type="transmembrane region" description="Helical" evidence="1">
    <location>
        <begin position="278"/>
        <end position="300"/>
    </location>
</feature>
<feature type="transmembrane region" description="Helical" evidence="1">
    <location>
        <begin position="223"/>
        <end position="244"/>
    </location>
</feature>
<dbReference type="RefSeq" id="WP_236134323.1">
    <property type="nucleotide sequence ID" value="NZ_JAKGTH010000009.1"/>
</dbReference>
<organism evidence="2 3">
    <name type="scientific">Gillisia lutea</name>
    <dbReference type="NCBI Taxonomy" id="2909668"/>
    <lineage>
        <taxon>Bacteria</taxon>
        <taxon>Pseudomonadati</taxon>
        <taxon>Bacteroidota</taxon>
        <taxon>Flavobacteriia</taxon>
        <taxon>Flavobacteriales</taxon>
        <taxon>Flavobacteriaceae</taxon>
        <taxon>Gillisia</taxon>
    </lineage>
</organism>
<dbReference type="Proteomes" id="UP001179363">
    <property type="component" value="Unassembled WGS sequence"/>
</dbReference>
<feature type="transmembrane region" description="Helical" evidence="1">
    <location>
        <begin position="331"/>
        <end position="348"/>
    </location>
</feature>
<name>A0ABS9EH39_9FLAO</name>
<feature type="transmembrane region" description="Helical" evidence="1">
    <location>
        <begin position="92"/>
        <end position="110"/>
    </location>
</feature>
<accession>A0ABS9EH39</accession>
<evidence type="ECO:0000256" key="1">
    <source>
        <dbReference type="SAM" id="Phobius"/>
    </source>
</evidence>
<dbReference type="EMBL" id="JAKGTH010000009">
    <property type="protein sequence ID" value="MCF4102176.1"/>
    <property type="molecule type" value="Genomic_DNA"/>
</dbReference>